<proteinExistence type="predicted"/>
<evidence type="ECO:0000313" key="2">
    <source>
        <dbReference type="EMBL" id="BDQ35100.1"/>
    </source>
</evidence>
<gene>
    <name evidence="2" type="ORF">JCM14722_26420</name>
</gene>
<dbReference type="Gene3D" id="3.40.50.1110">
    <property type="entry name" value="SGNH hydrolase"/>
    <property type="match status" value="1"/>
</dbReference>
<dbReference type="RefSeq" id="WP_264981991.1">
    <property type="nucleotide sequence ID" value="NZ_AP026708.1"/>
</dbReference>
<feature type="chain" id="PRO_5045390647" description="PEP-CTERM protein-sorting domain-containing protein" evidence="1">
    <location>
        <begin position="24"/>
        <end position="287"/>
    </location>
</feature>
<keyword evidence="1" id="KW-0732">Signal</keyword>
<organism evidence="2 3">
    <name type="scientific">Pseudodesulfovibrio portus</name>
    <dbReference type="NCBI Taxonomy" id="231439"/>
    <lineage>
        <taxon>Bacteria</taxon>
        <taxon>Pseudomonadati</taxon>
        <taxon>Thermodesulfobacteriota</taxon>
        <taxon>Desulfovibrionia</taxon>
        <taxon>Desulfovibrionales</taxon>
        <taxon>Desulfovibrionaceae</taxon>
    </lineage>
</organism>
<protein>
    <recommendedName>
        <fullName evidence="4">PEP-CTERM protein-sorting domain-containing protein</fullName>
    </recommendedName>
</protein>
<reference evidence="2" key="1">
    <citation type="submission" date="2022-08" db="EMBL/GenBank/DDBJ databases">
        <title>Genome Sequence of the sulphate-reducing bacterium, Pseudodesulfovibrio portus JCM14722.</title>
        <authorList>
            <person name="Kondo R."/>
            <person name="Kataoka T."/>
        </authorList>
    </citation>
    <scope>NUCLEOTIDE SEQUENCE</scope>
    <source>
        <strain evidence="2">JCM 14722</strain>
    </source>
</reference>
<accession>A0ABN6RVI5</accession>
<feature type="signal peptide" evidence="1">
    <location>
        <begin position="1"/>
        <end position="23"/>
    </location>
</feature>
<name>A0ABN6RVI5_9BACT</name>
<dbReference type="InterPro" id="IPR036514">
    <property type="entry name" value="SGNH_hydro_sf"/>
</dbReference>
<sequence>MDYFKRLALALLLTILASSTAWALTIDYSYVGTHDFNSLNQAAYDAIGQQTWMFTHASVGGNMLGGMDTLHSGDSNKYQLTTPTASSGSAPPAGGLTPGSVYDVNRGNPGWASKYTIFETMVKAGWGNSADFVMDKLCYIDQAADVSVYLAMMNELEGQYSATFVYTTMPLTTGSGSSNDLRNRYNEAVRAYAETNDKLLFDIADLEAHDEFGNEQTYVAGDGSVYQTLWSGWTDDGGHLNGDGRIMIAEAWYAVAASQATPIPGTALLLGFGIAGLTVVRRRFTTA</sequence>
<evidence type="ECO:0008006" key="4">
    <source>
        <dbReference type="Google" id="ProtNLM"/>
    </source>
</evidence>
<dbReference type="SUPFAM" id="SSF52266">
    <property type="entry name" value="SGNH hydrolase"/>
    <property type="match status" value="1"/>
</dbReference>
<dbReference type="EMBL" id="AP026708">
    <property type="protein sequence ID" value="BDQ35100.1"/>
    <property type="molecule type" value="Genomic_DNA"/>
</dbReference>
<evidence type="ECO:0000313" key="3">
    <source>
        <dbReference type="Proteomes" id="UP001061361"/>
    </source>
</evidence>
<keyword evidence="3" id="KW-1185">Reference proteome</keyword>
<evidence type="ECO:0000256" key="1">
    <source>
        <dbReference type="SAM" id="SignalP"/>
    </source>
</evidence>
<dbReference type="Proteomes" id="UP001061361">
    <property type="component" value="Chromosome"/>
</dbReference>